<evidence type="ECO:0000313" key="19">
    <source>
        <dbReference type="Proteomes" id="UP000243753"/>
    </source>
</evidence>
<dbReference type="GO" id="GO:0015648">
    <property type="term" value="F:lipid-linked peptidoglycan transporter activity"/>
    <property type="evidence" value="ECO:0007669"/>
    <property type="project" value="TreeGrafter"/>
</dbReference>
<keyword evidence="18" id="KW-0131">Cell cycle</keyword>
<feature type="transmembrane region" description="Helical" evidence="17">
    <location>
        <begin position="50"/>
        <end position="68"/>
    </location>
</feature>
<feature type="transmembrane region" description="Helical" evidence="17">
    <location>
        <begin position="14"/>
        <end position="38"/>
    </location>
</feature>
<evidence type="ECO:0000256" key="5">
    <source>
        <dbReference type="ARBA" id="ARBA00022960"/>
    </source>
</evidence>
<keyword evidence="3" id="KW-0808">Transferase</keyword>
<evidence type="ECO:0000256" key="10">
    <source>
        <dbReference type="ARBA" id="ARBA00033270"/>
    </source>
</evidence>
<feature type="transmembrane region" description="Helical" evidence="17">
    <location>
        <begin position="80"/>
        <end position="99"/>
    </location>
</feature>
<dbReference type="GO" id="GO:0008360">
    <property type="term" value="P:regulation of cell shape"/>
    <property type="evidence" value="ECO:0007669"/>
    <property type="project" value="UniProtKB-KW"/>
</dbReference>
<evidence type="ECO:0000256" key="1">
    <source>
        <dbReference type="ARBA" id="ARBA00004141"/>
    </source>
</evidence>
<dbReference type="RefSeq" id="WP_095919061.1">
    <property type="nucleotide sequence ID" value="NZ_CP022389.1"/>
</dbReference>
<organism evidence="18 19">
    <name type="scientific">Capnocytophaga canimorsus</name>
    <dbReference type="NCBI Taxonomy" id="28188"/>
    <lineage>
        <taxon>Bacteria</taxon>
        <taxon>Pseudomonadati</taxon>
        <taxon>Bacteroidota</taxon>
        <taxon>Flavobacteriia</taxon>
        <taxon>Flavobacteriales</taxon>
        <taxon>Flavobacteriaceae</taxon>
        <taxon>Capnocytophaga</taxon>
    </lineage>
</organism>
<keyword evidence="5" id="KW-0133">Cell shape</keyword>
<proteinExistence type="inferred from homology"/>
<evidence type="ECO:0000256" key="11">
    <source>
        <dbReference type="ARBA" id="ARBA00038053"/>
    </source>
</evidence>
<feature type="transmembrane region" description="Helical" evidence="17">
    <location>
        <begin position="153"/>
        <end position="186"/>
    </location>
</feature>
<dbReference type="PANTHER" id="PTHR30474">
    <property type="entry name" value="CELL CYCLE PROTEIN"/>
    <property type="match status" value="1"/>
</dbReference>
<gene>
    <name evidence="18" type="ORF">CGC54_06075</name>
</gene>
<dbReference type="GO" id="GO:0005886">
    <property type="term" value="C:plasma membrane"/>
    <property type="evidence" value="ECO:0007669"/>
    <property type="project" value="TreeGrafter"/>
</dbReference>
<comment type="similarity">
    <text evidence="11">Belongs to the SEDS family. FtsW subfamily.</text>
</comment>
<dbReference type="InterPro" id="IPR001182">
    <property type="entry name" value="FtsW/RodA"/>
</dbReference>
<evidence type="ECO:0000313" key="18">
    <source>
        <dbReference type="EMBL" id="ATA93929.1"/>
    </source>
</evidence>
<evidence type="ECO:0000256" key="9">
    <source>
        <dbReference type="ARBA" id="ARBA00032370"/>
    </source>
</evidence>
<evidence type="ECO:0000256" key="12">
    <source>
        <dbReference type="ARBA" id="ARBA00041185"/>
    </source>
</evidence>
<evidence type="ECO:0000256" key="3">
    <source>
        <dbReference type="ARBA" id="ARBA00022679"/>
    </source>
</evidence>
<dbReference type="GO" id="GO:0051301">
    <property type="term" value="P:cell division"/>
    <property type="evidence" value="ECO:0007669"/>
    <property type="project" value="UniProtKB-KW"/>
</dbReference>
<comment type="catalytic activity">
    <reaction evidence="15">
        <text>[GlcNAc-(1-&gt;4)-Mur2Ac(oyl-L-Ala-gamma-D-Glu-L-Lys-D-Ala-D-Ala)](n)-di-trans,octa-cis-undecaprenyl diphosphate + beta-D-GlcNAc-(1-&gt;4)-Mur2Ac(oyl-L-Ala-gamma-D-Glu-L-Lys-D-Ala-D-Ala)-di-trans,octa-cis-undecaprenyl diphosphate = [GlcNAc-(1-&gt;4)-Mur2Ac(oyl-L-Ala-gamma-D-Glu-L-Lys-D-Ala-D-Ala)](n+1)-di-trans,octa-cis-undecaprenyl diphosphate + di-trans,octa-cis-undecaprenyl diphosphate + H(+)</text>
        <dbReference type="Rhea" id="RHEA:23708"/>
        <dbReference type="Rhea" id="RHEA-COMP:9602"/>
        <dbReference type="Rhea" id="RHEA-COMP:9603"/>
        <dbReference type="ChEBI" id="CHEBI:15378"/>
        <dbReference type="ChEBI" id="CHEBI:58405"/>
        <dbReference type="ChEBI" id="CHEBI:60033"/>
        <dbReference type="ChEBI" id="CHEBI:78435"/>
        <dbReference type="EC" id="2.4.99.28"/>
    </reaction>
</comment>
<feature type="transmembrane region" description="Helical" evidence="17">
    <location>
        <begin position="287"/>
        <end position="308"/>
    </location>
</feature>
<dbReference type="EC" id="2.4.99.28" evidence="14"/>
<evidence type="ECO:0000256" key="17">
    <source>
        <dbReference type="SAM" id="Phobius"/>
    </source>
</evidence>
<evidence type="ECO:0000256" key="4">
    <source>
        <dbReference type="ARBA" id="ARBA00022692"/>
    </source>
</evidence>
<comment type="subcellular location">
    <subcellularLocation>
        <location evidence="1">Membrane</location>
        <topology evidence="1">Multi-pass membrane protein</topology>
    </subcellularLocation>
</comment>
<dbReference type="Pfam" id="PF01098">
    <property type="entry name" value="FTSW_RODA_SPOVE"/>
    <property type="match status" value="1"/>
</dbReference>
<dbReference type="Proteomes" id="UP000243753">
    <property type="component" value="Chromosome"/>
</dbReference>
<reference evidence="19" key="1">
    <citation type="submission" date="2017-06" db="EMBL/GenBank/DDBJ databases">
        <title>Capnocytophaga spp. assemblies.</title>
        <authorList>
            <person name="Gulvik C.A."/>
        </authorList>
    </citation>
    <scope>NUCLEOTIDE SEQUENCE [LARGE SCALE GENOMIC DNA]</scope>
    <source>
        <strain evidence="19">H3936</strain>
    </source>
</reference>
<evidence type="ECO:0000256" key="14">
    <source>
        <dbReference type="ARBA" id="ARBA00044770"/>
    </source>
</evidence>
<evidence type="ECO:0000256" key="8">
    <source>
        <dbReference type="ARBA" id="ARBA00023136"/>
    </source>
</evidence>
<keyword evidence="6" id="KW-0573">Peptidoglycan synthesis</keyword>
<dbReference type="GO" id="GO:0032153">
    <property type="term" value="C:cell division site"/>
    <property type="evidence" value="ECO:0007669"/>
    <property type="project" value="TreeGrafter"/>
</dbReference>
<dbReference type="EMBL" id="CP022389">
    <property type="protein sequence ID" value="ATA93929.1"/>
    <property type="molecule type" value="Genomic_DNA"/>
</dbReference>
<evidence type="ECO:0000256" key="2">
    <source>
        <dbReference type="ARBA" id="ARBA00022676"/>
    </source>
</evidence>
<feature type="coiled-coil region" evidence="16">
    <location>
        <begin position="378"/>
        <end position="413"/>
    </location>
</feature>
<protein>
    <recommendedName>
        <fullName evidence="12">Probable peptidoglycan glycosyltransferase FtsW</fullName>
        <ecNumber evidence="14">2.4.99.28</ecNumber>
    </recommendedName>
    <alternativeName>
        <fullName evidence="13">Cell division protein FtsW</fullName>
    </alternativeName>
    <alternativeName>
        <fullName evidence="10">Cell wall polymerase</fullName>
    </alternativeName>
    <alternativeName>
        <fullName evidence="9">Peptidoglycan polymerase</fullName>
    </alternativeName>
</protein>
<accession>A0AAC9Z2X4</accession>
<evidence type="ECO:0000256" key="15">
    <source>
        <dbReference type="ARBA" id="ARBA00049902"/>
    </source>
</evidence>
<evidence type="ECO:0000256" key="6">
    <source>
        <dbReference type="ARBA" id="ARBA00022984"/>
    </source>
</evidence>
<keyword evidence="18" id="KW-0132">Cell division</keyword>
<name>A0AAC9Z2X4_9FLAO</name>
<evidence type="ECO:0000256" key="7">
    <source>
        <dbReference type="ARBA" id="ARBA00022989"/>
    </source>
</evidence>
<keyword evidence="7 17" id="KW-1133">Transmembrane helix</keyword>
<keyword evidence="2" id="KW-0328">Glycosyltransferase</keyword>
<feature type="transmembrane region" description="Helical" evidence="17">
    <location>
        <begin position="320"/>
        <end position="341"/>
    </location>
</feature>
<keyword evidence="16" id="KW-0175">Coiled coil</keyword>
<dbReference type="AlphaFoldDB" id="A0AAC9Z2X4"/>
<dbReference type="PANTHER" id="PTHR30474:SF2">
    <property type="entry name" value="PEPTIDOGLYCAN GLYCOSYLTRANSFERASE FTSW-RELATED"/>
    <property type="match status" value="1"/>
</dbReference>
<keyword evidence="4 17" id="KW-0812">Transmembrane</keyword>
<keyword evidence="8 17" id="KW-0472">Membrane</keyword>
<sequence length="419" mass="45956">MRNWLARNIKGDKVTWAIILIFTLFSFLAVYSASTNLVYVIGKGTTFGHFLRHGLIVFIGFVIIYVIHKVPYRFSRPVSKLGLFLSALFLIFAALKGTTIEGANASRWIQVPFVGISFQPSTFALVMLMTYVASYLAENYGKKPTFSESFLPLWLPVAIILGLIVPSNLSTAVLGAGSVGILTFIGRHPLKNIFTALSIGIALMAIFILTVKAFPDNFKNTRVSTWVSRIESFTAGEDEKEGYQIERAKMAIAKGGLMGEGAGKSTMKNFLPQSSSDFIYAIITEEYGSFGALVIMALYVLLLLRIVIISQNARTIFGQLLVLGVGFPIILQALINMGVAVELFPVTGQNLPLISSGGTSIWMTCLALGLILSVSTSKRNNKQQAMEKDKNLAEVEEELAEEIMEEIQKAEKKKIGKIV</sequence>
<feature type="transmembrane region" description="Helical" evidence="17">
    <location>
        <begin position="353"/>
        <end position="374"/>
    </location>
</feature>
<dbReference type="GO" id="GO:0009252">
    <property type="term" value="P:peptidoglycan biosynthetic process"/>
    <property type="evidence" value="ECO:0007669"/>
    <property type="project" value="UniProtKB-KW"/>
</dbReference>
<feature type="transmembrane region" description="Helical" evidence="17">
    <location>
        <begin position="193"/>
        <end position="214"/>
    </location>
</feature>
<feature type="transmembrane region" description="Helical" evidence="17">
    <location>
        <begin position="111"/>
        <end position="133"/>
    </location>
</feature>
<dbReference type="GO" id="GO:0008955">
    <property type="term" value="F:peptidoglycan glycosyltransferase activity"/>
    <property type="evidence" value="ECO:0007669"/>
    <property type="project" value="UniProtKB-EC"/>
</dbReference>
<evidence type="ECO:0000256" key="13">
    <source>
        <dbReference type="ARBA" id="ARBA00041418"/>
    </source>
</evidence>
<evidence type="ECO:0000256" key="16">
    <source>
        <dbReference type="SAM" id="Coils"/>
    </source>
</evidence>